<dbReference type="Pfam" id="PF17205">
    <property type="entry name" value="PSI_integrin"/>
    <property type="match status" value="1"/>
</dbReference>
<dbReference type="PANTHER" id="PTHR10082">
    <property type="entry name" value="INTEGRIN BETA SUBUNIT"/>
    <property type="match status" value="1"/>
</dbReference>
<evidence type="ECO:0000256" key="2">
    <source>
        <dbReference type="ARBA" id="ARBA00023180"/>
    </source>
</evidence>
<evidence type="ECO:0000256" key="1">
    <source>
        <dbReference type="ARBA" id="ARBA00023157"/>
    </source>
</evidence>
<organism evidence="5 6">
    <name type="scientific">Staurois parvus</name>
    <dbReference type="NCBI Taxonomy" id="386267"/>
    <lineage>
        <taxon>Eukaryota</taxon>
        <taxon>Metazoa</taxon>
        <taxon>Chordata</taxon>
        <taxon>Craniata</taxon>
        <taxon>Vertebrata</taxon>
        <taxon>Euteleostomi</taxon>
        <taxon>Amphibia</taxon>
        <taxon>Batrachia</taxon>
        <taxon>Anura</taxon>
        <taxon>Neobatrachia</taxon>
        <taxon>Ranoidea</taxon>
        <taxon>Ranidae</taxon>
        <taxon>Staurois</taxon>
    </lineage>
</organism>
<accession>A0ABN9GEG7</accession>
<dbReference type="Gene3D" id="3.30.1680.10">
    <property type="entry name" value="ligand-binding face of the semaphorins, domain 2"/>
    <property type="match status" value="1"/>
</dbReference>
<protein>
    <recommendedName>
        <fullName evidence="4">Integrin beta N-terminal domain-containing protein</fullName>
    </recommendedName>
</protein>
<dbReference type="SUPFAM" id="SSF103575">
    <property type="entry name" value="Plexin repeat"/>
    <property type="match status" value="1"/>
</dbReference>
<dbReference type="InterPro" id="IPR015812">
    <property type="entry name" value="Integrin_bsu"/>
</dbReference>
<sequence>MSAPHILGALLLLLTISVTNCNKVNRCVASRAKTCTECIRVNKECSYCTDENFQSVRCDLQSNLIQYGCSRAGIVYMESEVRTLMKEQINTGLVRTQVYPQRMSMRLRAGEEHSFEYRVFEPMDTPVDLYIL</sequence>
<dbReference type="PRINTS" id="PR01186">
    <property type="entry name" value="INTEGRINB"/>
</dbReference>
<dbReference type="InterPro" id="IPR033760">
    <property type="entry name" value="Integrin_beta_N"/>
</dbReference>
<keyword evidence="1" id="KW-1015">Disulfide bond</keyword>
<keyword evidence="6" id="KW-1185">Reference proteome</keyword>
<gene>
    <name evidence="5" type="ORF">SPARVUS_LOCUS14005495</name>
</gene>
<evidence type="ECO:0000313" key="6">
    <source>
        <dbReference type="Proteomes" id="UP001162483"/>
    </source>
</evidence>
<feature type="chain" id="PRO_5047244342" description="Integrin beta N-terminal domain-containing protein" evidence="3">
    <location>
        <begin position="22"/>
        <end position="132"/>
    </location>
</feature>
<feature type="signal peptide" evidence="3">
    <location>
        <begin position="1"/>
        <end position="21"/>
    </location>
</feature>
<evidence type="ECO:0000313" key="5">
    <source>
        <dbReference type="EMBL" id="CAI9607826.1"/>
    </source>
</evidence>
<dbReference type="Proteomes" id="UP001162483">
    <property type="component" value="Unassembled WGS sequence"/>
</dbReference>
<keyword evidence="3" id="KW-0732">Signal</keyword>
<feature type="domain" description="Integrin beta N-terminal" evidence="4">
    <location>
        <begin position="25"/>
        <end position="70"/>
    </location>
</feature>
<feature type="non-terminal residue" evidence="5">
    <location>
        <position position="132"/>
    </location>
</feature>
<keyword evidence="2" id="KW-0325">Glycoprotein</keyword>
<reference evidence="5" key="1">
    <citation type="submission" date="2023-05" db="EMBL/GenBank/DDBJ databases">
        <authorList>
            <person name="Stuckert A."/>
        </authorList>
    </citation>
    <scope>NUCLEOTIDE SEQUENCE</scope>
</reference>
<evidence type="ECO:0000256" key="3">
    <source>
        <dbReference type="SAM" id="SignalP"/>
    </source>
</evidence>
<comment type="caution">
    <text evidence="5">The sequence shown here is derived from an EMBL/GenBank/DDBJ whole genome shotgun (WGS) entry which is preliminary data.</text>
</comment>
<dbReference type="PANTHER" id="PTHR10082:SF42">
    <property type="entry name" value="INTEGRIN BETA-4"/>
    <property type="match status" value="1"/>
</dbReference>
<dbReference type="EMBL" id="CATNWA010018507">
    <property type="protein sequence ID" value="CAI9607826.1"/>
    <property type="molecule type" value="Genomic_DNA"/>
</dbReference>
<evidence type="ECO:0000259" key="4">
    <source>
        <dbReference type="Pfam" id="PF17205"/>
    </source>
</evidence>
<proteinExistence type="predicted"/>
<name>A0ABN9GEG7_9NEOB</name>